<evidence type="ECO:0000313" key="11">
    <source>
        <dbReference type="Proteomes" id="UP001187531"/>
    </source>
</evidence>
<dbReference type="Pfam" id="PF02897">
    <property type="entry name" value="Peptidase_S9_N"/>
    <property type="match status" value="2"/>
</dbReference>
<keyword evidence="4 7" id="KW-0645">Protease</keyword>
<evidence type="ECO:0000259" key="8">
    <source>
        <dbReference type="Pfam" id="PF00326"/>
    </source>
</evidence>
<comment type="caution">
    <text evidence="10">The sequence shown here is derived from an EMBL/GenBank/DDBJ whole genome shotgun (WGS) entry which is preliminary data.</text>
</comment>
<dbReference type="Gene3D" id="3.40.50.1820">
    <property type="entry name" value="alpha/beta hydrolase"/>
    <property type="match status" value="1"/>
</dbReference>
<evidence type="ECO:0000256" key="5">
    <source>
        <dbReference type="ARBA" id="ARBA00022801"/>
    </source>
</evidence>
<keyword evidence="6 7" id="KW-0720">Serine protease</keyword>
<dbReference type="GO" id="GO:0006508">
    <property type="term" value="P:proteolysis"/>
    <property type="evidence" value="ECO:0007669"/>
    <property type="project" value="UniProtKB-KW"/>
</dbReference>
<dbReference type="SUPFAM" id="SSF53474">
    <property type="entry name" value="alpha/beta-Hydrolases"/>
    <property type="match status" value="1"/>
</dbReference>
<feature type="domain" description="Peptidase S9A N-terminal" evidence="9">
    <location>
        <begin position="30"/>
        <end position="246"/>
    </location>
</feature>
<dbReference type="SUPFAM" id="SSF50993">
    <property type="entry name" value="Peptidase/esterase 'gauge' domain"/>
    <property type="match status" value="1"/>
</dbReference>
<evidence type="ECO:0000313" key="10">
    <source>
        <dbReference type="EMBL" id="KAK2705396.1"/>
    </source>
</evidence>
<dbReference type="EC" id="3.4.21.-" evidence="7"/>
<feature type="domain" description="Peptidase S9A N-terminal" evidence="9">
    <location>
        <begin position="365"/>
        <end position="477"/>
    </location>
</feature>
<evidence type="ECO:0000256" key="6">
    <source>
        <dbReference type="ARBA" id="ARBA00022825"/>
    </source>
</evidence>
<evidence type="ECO:0000256" key="2">
    <source>
        <dbReference type="ARBA" id="ARBA00005228"/>
    </source>
</evidence>
<dbReference type="Gene3D" id="2.130.10.120">
    <property type="entry name" value="Prolyl oligopeptidase, N-terminal domain"/>
    <property type="match status" value="1"/>
</dbReference>
<evidence type="ECO:0000256" key="1">
    <source>
        <dbReference type="ARBA" id="ARBA00001070"/>
    </source>
</evidence>
<dbReference type="InterPro" id="IPR051167">
    <property type="entry name" value="Prolyl_oligopep/macrocyclase"/>
</dbReference>
<dbReference type="GO" id="GO:0005829">
    <property type="term" value="C:cytosol"/>
    <property type="evidence" value="ECO:0007669"/>
    <property type="project" value="TreeGrafter"/>
</dbReference>
<keyword evidence="5 7" id="KW-0378">Hydrolase</keyword>
<dbReference type="GO" id="GO:0070012">
    <property type="term" value="F:oligopeptidase activity"/>
    <property type="evidence" value="ECO:0007669"/>
    <property type="project" value="TreeGrafter"/>
</dbReference>
<dbReference type="Pfam" id="PF00326">
    <property type="entry name" value="Peptidase_S9"/>
    <property type="match status" value="1"/>
</dbReference>
<evidence type="ECO:0000256" key="7">
    <source>
        <dbReference type="RuleBase" id="RU368024"/>
    </source>
</evidence>
<protein>
    <recommendedName>
        <fullName evidence="3 7">Prolyl endopeptidase</fullName>
        <ecNumber evidence="7">3.4.21.-</ecNumber>
    </recommendedName>
</protein>
<dbReference type="InterPro" id="IPR002470">
    <property type="entry name" value="Peptidase_S9A"/>
</dbReference>
<feature type="non-terminal residue" evidence="10">
    <location>
        <position position="1"/>
    </location>
</feature>
<evidence type="ECO:0000256" key="3">
    <source>
        <dbReference type="ARBA" id="ARBA00016310"/>
    </source>
</evidence>
<organism evidence="10 11">
    <name type="scientific">Artemia franciscana</name>
    <name type="common">Brine shrimp</name>
    <name type="synonym">Artemia sanfranciscana</name>
    <dbReference type="NCBI Taxonomy" id="6661"/>
    <lineage>
        <taxon>Eukaryota</taxon>
        <taxon>Metazoa</taxon>
        <taxon>Ecdysozoa</taxon>
        <taxon>Arthropoda</taxon>
        <taxon>Crustacea</taxon>
        <taxon>Branchiopoda</taxon>
        <taxon>Anostraca</taxon>
        <taxon>Artemiidae</taxon>
        <taxon>Artemia</taxon>
    </lineage>
</organism>
<dbReference type="InterPro" id="IPR001375">
    <property type="entry name" value="Peptidase_S9_cat"/>
</dbReference>
<gene>
    <name evidence="10" type="ORF">QYM36_017440</name>
</gene>
<dbReference type="Proteomes" id="UP001187531">
    <property type="component" value="Unassembled WGS sequence"/>
</dbReference>
<sequence length="791" mass="89911">MARWELAWGNIVHIEICRNYKSCRKMIDYPKIKRDETVEETLHGVKVKDPYRWLENPYSDETKEFVAAQMEITDPFLKSSPIYGKVKGRLTELWNFPKYTVPTKHGSKYFFEKNSGLQNQNVIYVQNSLDTEPSIFLDPNTFSEDGTIALTNKAFSEDGQIFAYALSHAGSDWQQIKFKNVATGEDYQEVLEKVKFSSIAWTHDNKGIFYMCYKHQKGRTDGTETTSNENQNMYYHYLGTNQSEDHHALWWCTPPGLDPLSSLGGELNDSSDKSSEENVGCENQLLYYVDLEALVQRRGAPDYDWSLVASPHQMYAQLPIITIVNKLEADFEYITNMNAPCTYGNEEHSRGEKGNPAIGRQAEVAIFLTNKDAPRRRLIAIDLCRYTMNSDCESLCKSWSTIIPEHEKDVLEWCACVADDKLVTCYLRDARDVLQLRDLKTGNLIKEYDLDMGTISGFSGKKKYSEFFFSVTSFLYPLHLSGSAPSFQKPPIAFEQRVLLDSLKIPLFFLHQNTCLETLVFKTVIRVVHLDKLDATKFMTKQIFYSSKDGTKVPMFIVHKKDLKLDSSAPTLLYGYGGFNISMKPSFSVFRLAFIHDFNGVFALANIRGGGEYGEEWQNAGRLLNRQNCIDDFIAGAEYLIDAKYTSSNKLAIMGGSHGGMLVGACVNQRPELYAAAIPMVGVMDMLRFHKFTIGYAWCTDYGTPDEKEHFNSIIKYSPLHNIRRPSNGAQYPSILVLTADHDDRVVPLHSFKYTAELQNTIGSWEQQNNPLLIRIDVKAGHSAGMPTSKM</sequence>
<reference evidence="10" key="1">
    <citation type="submission" date="2023-07" db="EMBL/GenBank/DDBJ databases">
        <title>Chromosome-level genome assembly of Artemia franciscana.</title>
        <authorList>
            <person name="Jo E."/>
        </authorList>
    </citation>
    <scope>NUCLEOTIDE SEQUENCE</scope>
    <source>
        <tissue evidence="10">Whole body</tissue>
    </source>
</reference>
<dbReference type="PANTHER" id="PTHR42881:SF2">
    <property type="entry name" value="PROLYL ENDOPEPTIDASE"/>
    <property type="match status" value="1"/>
</dbReference>
<dbReference type="AlphaFoldDB" id="A0AA88HDC6"/>
<dbReference type="PRINTS" id="PR00862">
    <property type="entry name" value="PROLIGOPTASE"/>
</dbReference>
<comment type="similarity">
    <text evidence="2 7">Belongs to the peptidase S9A family.</text>
</comment>
<proteinExistence type="inferred from homology"/>
<dbReference type="InterPro" id="IPR023302">
    <property type="entry name" value="Pept_S9A_N"/>
</dbReference>
<name>A0AA88HDC6_ARTSF</name>
<dbReference type="PANTHER" id="PTHR42881">
    <property type="entry name" value="PROLYL ENDOPEPTIDASE"/>
    <property type="match status" value="1"/>
</dbReference>
<evidence type="ECO:0000256" key="4">
    <source>
        <dbReference type="ARBA" id="ARBA00022670"/>
    </source>
</evidence>
<dbReference type="FunFam" id="3.40.50.1820:FF:000005">
    <property type="entry name" value="Prolyl endopeptidase"/>
    <property type="match status" value="1"/>
</dbReference>
<comment type="catalytic activity">
    <reaction evidence="1">
        <text>Hydrolysis of Pro-|-Xaa &gt;&gt; Ala-|-Xaa in oligopeptides.</text>
        <dbReference type="EC" id="3.4.21.26"/>
    </reaction>
</comment>
<feature type="domain" description="Peptidase S9 prolyl oligopeptidase catalytic" evidence="8">
    <location>
        <begin position="585"/>
        <end position="790"/>
    </location>
</feature>
<evidence type="ECO:0000259" key="9">
    <source>
        <dbReference type="Pfam" id="PF02897"/>
    </source>
</evidence>
<dbReference type="InterPro" id="IPR029058">
    <property type="entry name" value="AB_hydrolase_fold"/>
</dbReference>
<dbReference type="GO" id="GO:0004252">
    <property type="term" value="F:serine-type endopeptidase activity"/>
    <property type="evidence" value="ECO:0007669"/>
    <property type="project" value="UniProtKB-UniRule"/>
</dbReference>
<keyword evidence="11" id="KW-1185">Reference proteome</keyword>
<dbReference type="EMBL" id="JAVRJZ010000021">
    <property type="protein sequence ID" value="KAK2705396.1"/>
    <property type="molecule type" value="Genomic_DNA"/>
</dbReference>
<accession>A0AA88HDC6</accession>